<comment type="caution">
    <text evidence="8">The sequence shown here is derived from an EMBL/GenBank/DDBJ whole genome shotgun (WGS) entry which is preliminary data.</text>
</comment>
<dbReference type="InterPro" id="IPR039698">
    <property type="entry name" value="Dfg10/SRD5A3"/>
</dbReference>
<dbReference type="InterPro" id="IPR001104">
    <property type="entry name" value="3-oxo-5_a-steroid_4-DH_C"/>
</dbReference>
<evidence type="ECO:0000313" key="8">
    <source>
        <dbReference type="EMBL" id="KAJ4746540.1"/>
    </source>
</evidence>
<comment type="pathway">
    <text evidence="2">Protein modification; protein glycosylation.</text>
</comment>
<evidence type="ECO:0000256" key="6">
    <source>
        <dbReference type="SAM" id="Phobius"/>
    </source>
</evidence>
<feature type="transmembrane region" description="Helical" evidence="6">
    <location>
        <begin position="256"/>
        <end position="279"/>
    </location>
</feature>
<name>A0AAV8BTN3_9POAL</name>
<dbReference type="PANTHER" id="PTHR14624">
    <property type="entry name" value="DFG10 PROTEIN"/>
    <property type="match status" value="1"/>
</dbReference>
<feature type="transmembrane region" description="Helical" evidence="6">
    <location>
        <begin position="198"/>
        <end position="219"/>
    </location>
</feature>
<organism evidence="8 9">
    <name type="scientific">Rhynchospora pubera</name>
    <dbReference type="NCBI Taxonomy" id="906938"/>
    <lineage>
        <taxon>Eukaryota</taxon>
        <taxon>Viridiplantae</taxon>
        <taxon>Streptophyta</taxon>
        <taxon>Embryophyta</taxon>
        <taxon>Tracheophyta</taxon>
        <taxon>Spermatophyta</taxon>
        <taxon>Magnoliopsida</taxon>
        <taxon>Liliopsida</taxon>
        <taxon>Poales</taxon>
        <taxon>Cyperaceae</taxon>
        <taxon>Cyperoideae</taxon>
        <taxon>Rhynchosporeae</taxon>
        <taxon>Rhynchospora</taxon>
    </lineage>
</organism>
<dbReference type="GO" id="GO:0006488">
    <property type="term" value="P:dolichol-linked oligosaccharide biosynthetic process"/>
    <property type="evidence" value="ECO:0007669"/>
    <property type="project" value="InterPro"/>
</dbReference>
<evidence type="ECO:0000256" key="2">
    <source>
        <dbReference type="ARBA" id="ARBA00004922"/>
    </source>
</evidence>
<keyword evidence="5 6" id="KW-0472">Membrane</keyword>
<protein>
    <submittedName>
        <fullName evidence="8">Polyprenol reductase</fullName>
    </submittedName>
</protein>
<dbReference type="EMBL" id="JAMFTS010000005">
    <property type="protein sequence ID" value="KAJ4746540.1"/>
    <property type="molecule type" value="Genomic_DNA"/>
</dbReference>
<evidence type="ECO:0000256" key="1">
    <source>
        <dbReference type="ARBA" id="ARBA00004127"/>
    </source>
</evidence>
<evidence type="ECO:0000313" key="9">
    <source>
        <dbReference type="Proteomes" id="UP001140206"/>
    </source>
</evidence>
<accession>A0AAV8BTN3</accession>
<dbReference type="PANTHER" id="PTHR14624:SF0">
    <property type="entry name" value="POLYPRENOL REDUCTASE"/>
    <property type="match status" value="1"/>
</dbReference>
<dbReference type="PROSITE" id="PS50244">
    <property type="entry name" value="S5A_REDUCTASE"/>
    <property type="match status" value="1"/>
</dbReference>
<feature type="transmembrane region" description="Helical" evidence="6">
    <location>
        <begin position="112"/>
        <end position="135"/>
    </location>
</feature>
<evidence type="ECO:0000256" key="5">
    <source>
        <dbReference type="ARBA" id="ARBA00023136"/>
    </source>
</evidence>
<keyword evidence="9" id="KW-1185">Reference proteome</keyword>
<feature type="transmembrane region" description="Helical" evidence="6">
    <location>
        <begin position="65"/>
        <end position="91"/>
    </location>
</feature>
<dbReference type="GO" id="GO:0003865">
    <property type="term" value="F:3-oxo-5-alpha-steroid 4-dehydrogenase activity"/>
    <property type="evidence" value="ECO:0007669"/>
    <property type="project" value="TreeGrafter"/>
</dbReference>
<dbReference type="GO" id="GO:0005783">
    <property type="term" value="C:endoplasmic reticulum"/>
    <property type="evidence" value="ECO:0007669"/>
    <property type="project" value="TreeGrafter"/>
</dbReference>
<feature type="domain" description="3-oxo-5-alpha-steroid 4-dehydrogenase C-terminal" evidence="7">
    <location>
        <begin position="266"/>
        <end position="378"/>
    </location>
</feature>
<evidence type="ECO:0000256" key="3">
    <source>
        <dbReference type="ARBA" id="ARBA00022692"/>
    </source>
</evidence>
<keyword evidence="3 6" id="KW-0812">Transmembrane</keyword>
<dbReference type="AlphaFoldDB" id="A0AAV8BTN3"/>
<comment type="subcellular location">
    <subcellularLocation>
        <location evidence="1">Endomembrane system</location>
        <topology evidence="1">Multi-pass membrane protein</topology>
    </subcellularLocation>
</comment>
<keyword evidence="4 6" id="KW-1133">Transmembrane helix</keyword>
<reference evidence="8" key="1">
    <citation type="submission" date="2022-08" db="EMBL/GenBank/DDBJ databases">
        <authorList>
            <person name="Marques A."/>
        </authorList>
    </citation>
    <scope>NUCLEOTIDE SEQUENCE</scope>
    <source>
        <strain evidence="8">RhyPub2mFocal</strain>
        <tissue evidence="8">Leaves</tissue>
    </source>
</reference>
<evidence type="ECO:0000259" key="7">
    <source>
        <dbReference type="Pfam" id="PF02544"/>
    </source>
</evidence>
<dbReference type="Gene3D" id="1.20.120.1630">
    <property type="match status" value="1"/>
</dbReference>
<sequence>MGITSTVQCNFPTLSLNARSSRHMLPIYHYIYCLYNHTQSIVPYPLRSLPLLCLMELDLVLLLRLAWMVPIVPIVLALLPFPFLGIFRQLVKELAVRGKLKGSTRFTVPQRYFLHFYIMAVILTTCLLISTWAYAYAKMTPLSSEPRSYSTITSHLIGGSNTFSLKVWKTVFLLLLLEIQALRRLHETLNVFHYGPSARLHIMGYFTGFFFYVVAPLSLASPCIIEVENFLRAQIAEFIVKGRDKMSDLRIDPPGLVNPLLSLGWCQWVGAAIFFLGWVHQFRCHSILGSLRENKGADEYIIPYGDWFKYVSCPHFFAEIVIYVGILVASGGYDITVWLLLIFVATNLSFAAADTHRWYKQKFEDYPRTRRAIIPFIY</sequence>
<proteinExistence type="predicted"/>
<dbReference type="GO" id="GO:0016095">
    <property type="term" value="P:polyprenol catabolic process"/>
    <property type="evidence" value="ECO:0007669"/>
    <property type="project" value="TreeGrafter"/>
</dbReference>
<evidence type="ECO:0000256" key="4">
    <source>
        <dbReference type="ARBA" id="ARBA00022989"/>
    </source>
</evidence>
<dbReference type="Pfam" id="PF02544">
    <property type="entry name" value="Steroid_dh"/>
    <property type="match status" value="1"/>
</dbReference>
<gene>
    <name evidence="8" type="ORF">LUZ62_080945</name>
</gene>
<dbReference type="Proteomes" id="UP001140206">
    <property type="component" value="Chromosome 5"/>
</dbReference>